<proteinExistence type="predicted"/>
<evidence type="ECO:0000259" key="4">
    <source>
        <dbReference type="PROSITE" id="PS50110"/>
    </source>
</evidence>
<dbReference type="InterPro" id="IPR011006">
    <property type="entry name" value="CheY-like_superfamily"/>
</dbReference>
<protein>
    <submittedName>
        <fullName evidence="5">Response regulator</fullName>
    </submittedName>
</protein>
<evidence type="ECO:0000256" key="1">
    <source>
        <dbReference type="ARBA" id="ARBA00022553"/>
    </source>
</evidence>
<dbReference type="PANTHER" id="PTHR44591:SF25">
    <property type="entry name" value="CHEMOTAXIS TWO-COMPONENT RESPONSE REGULATOR"/>
    <property type="match status" value="1"/>
</dbReference>
<sequence>MPTNRKAKVVTGPDFSHLSFLVVDDLPFIRHLVQGMLERMQAARIVQAASGEDALERLREGPDPVDCVISDWSMGPLGGLQLLQAIRSGAAAPTPPATPFIMLTGYGDEPVVRAARALDVSGYLIKPVSFGKLAKAVDAAVTRTVAPKPAESYREVVEIHVPEKAAKVPAGGRRAAALRPAEKTPARPAEPPAPAGLEVRLSDLEQMGPGTMLAQDVYSADGMLLLARGQLLDAGIVGLLKRVVDAEGNNDVKVRVTLAGR</sequence>
<evidence type="ECO:0000256" key="3">
    <source>
        <dbReference type="SAM" id="MobiDB-lite"/>
    </source>
</evidence>
<evidence type="ECO:0000313" key="6">
    <source>
        <dbReference type="Proteomes" id="UP001595528"/>
    </source>
</evidence>
<dbReference type="InterPro" id="IPR001789">
    <property type="entry name" value="Sig_transdc_resp-reg_receiver"/>
</dbReference>
<accession>A0ABV7L268</accession>
<feature type="compositionally biased region" description="Low complexity" evidence="3">
    <location>
        <begin position="170"/>
        <end position="179"/>
    </location>
</feature>
<feature type="region of interest" description="Disordered" evidence="3">
    <location>
        <begin position="170"/>
        <end position="195"/>
    </location>
</feature>
<reference evidence="6" key="1">
    <citation type="journal article" date="2019" name="Int. J. Syst. Evol. Microbiol.">
        <title>The Global Catalogue of Microorganisms (GCM) 10K type strain sequencing project: providing services to taxonomists for standard genome sequencing and annotation.</title>
        <authorList>
            <consortium name="The Broad Institute Genomics Platform"/>
            <consortium name="The Broad Institute Genome Sequencing Center for Infectious Disease"/>
            <person name="Wu L."/>
            <person name="Ma J."/>
        </authorList>
    </citation>
    <scope>NUCLEOTIDE SEQUENCE [LARGE SCALE GENOMIC DNA]</scope>
    <source>
        <strain evidence="6">KCTC 42964</strain>
    </source>
</reference>
<comment type="caution">
    <text evidence="5">The sequence shown here is derived from an EMBL/GenBank/DDBJ whole genome shotgun (WGS) entry which is preliminary data.</text>
</comment>
<feature type="modified residue" description="4-aspartylphosphate" evidence="2">
    <location>
        <position position="71"/>
    </location>
</feature>
<keyword evidence="6" id="KW-1185">Reference proteome</keyword>
<dbReference type="SMART" id="SM00448">
    <property type="entry name" value="REC"/>
    <property type="match status" value="1"/>
</dbReference>
<evidence type="ECO:0000313" key="5">
    <source>
        <dbReference type="EMBL" id="MFC3228664.1"/>
    </source>
</evidence>
<dbReference type="PANTHER" id="PTHR44591">
    <property type="entry name" value="STRESS RESPONSE REGULATOR PROTEIN 1"/>
    <property type="match status" value="1"/>
</dbReference>
<dbReference type="Pfam" id="PF00072">
    <property type="entry name" value="Response_reg"/>
    <property type="match status" value="1"/>
</dbReference>
<dbReference type="PROSITE" id="PS50110">
    <property type="entry name" value="RESPONSE_REGULATORY"/>
    <property type="match status" value="1"/>
</dbReference>
<dbReference type="EMBL" id="JBHRTR010000028">
    <property type="protein sequence ID" value="MFC3228664.1"/>
    <property type="molecule type" value="Genomic_DNA"/>
</dbReference>
<dbReference type="SUPFAM" id="SSF52172">
    <property type="entry name" value="CheY-like"/>
    <property type="match status" value="1"/>
</dbReference>
<organism evidence="5 6">
    <name type="scientific">Marinibaculum pumilum</name>
    <dbReference type="NCBI Taxonomy" id="1766165"/>
    <lineage>
        <taxon>Bacteria</taxon>
        <taxon>Pseudomonadati</taxon>
        <taxon>Pseudomonadota</taxon>
        <taxon>Alphaproteobacteria</taxon>
        <taxon>Rhodospirillales</taxon>
        <taxon>Rhodospirillaceae</taxon>
        <taxon>Marinibaculum</taxon>
    </lineage>
</organism>
<dbReference type="RefSeq" id="WP_379902002.1">
    <property type="nucleotide sequence ID" value="NZ_JBHRTR010000028.1"/>
</dbReference>
<dbReference type="Gene3D" id="3.40.50.2300">
    <property type="match status" value="1"/>
</dbReference>
<dbReference type="Proteomes" id="UP001595528">
    <property type="component" value="Unassembled WGS sequence"/>
</dbReference>
<feature type="domain" description="Response regulatory" evidence="4">
    <location>
        <begin position="19"/>
        <end position="141"/>
    </location>
</feature>
<keyword evidence="1 2" id="KW-0597">Phosphoprotein</keyword>
<dbReference type="InterPro" id="IPR050595">
    <property type="entry name" value="Bact_response_regulator"/>
</dbReference>
<evidence type="ECO:0000256" key="2">
    <source>
        <dbReference type="PROSITE-ProRule" id="PRU00169"/>
    </source>
</evidence>
<gene>
    <name evidence="5" type="ORF">ACFOGJ_15575</name>
</gene>
<name>A0ABV7L268_9PROT</name>